<evidence type="ECO:0000256" key="4">
    <source>
        <dbReference type="PROSITE-ProRule" id="PRU00470"/>
    </source>
</evidence>
<evidence type="ECO:0000259" key="6">
    <source>
        <dbReference type="PROSITE" id="PS51141"/>
    </source>
</evidence>
<keyword evidence="8" id="KW-1185">Reference proteome</keyword>
<proteinExistence type="predicted"/>
<dbReference type="PROSITE" id="PS51141">
    <property type="entry name" value="ZF_SBP"/>
    <property type="match status" value="1"/>
</dbReference>
<dbReference type="PANTHER" id="PTHR31251:SF108">
    <property type="entry name" value="SQUAMOSA PROMOTER-BINDING-LIKE PROTEIN 7"/>
    <property type="match status" value="1"/>
</dbReference>
<keyword evidence="2 4" id="KW-0863">Zinc-finger</keyword>
<feature type="compositionally biased region" description="Basic residues" evidence="5">
    <location>
        <begin position="200"/>
        <end position="210"/>
    </location>
</feature>
<dbReference type="Proteomes" id="UP000030645">
    <property type="component" value="Unassembled WGS sequence"/>
</dbReference>
<dbReference type="AlphaFoldDB" id="W9SGM9"/>
<keyword evidence="1" id="KW-0479">Metal-binding</keyword>
<dbReference type="SUPFAM" id="SSF103612">
    <property type="entry name" value="SBT domain"/>
    <property type="match status" value="1"/>
</dbReference>
<feature type="region of interest" description="Disordered" evidence="5">
    <location>
        <begin position="200"/>
        <end position="306"/>
    </location>
</feature>
<dbReference type="InterPro" id="IPR004333">
    <property type="entry name" value="SBP_dom"/>
</dbReference>
<reference evidence="8" key="1">
    <citation type="submission" date="2013-01" db="EMBL/GenBank/DDBJ databases">
        <title>Draft Genome Sequence of a Mulberry Tree, Morus notabilis C.K. Schneid.</title>
        <authorList>
            <person name="He N."/>
            <person name="Zhao S."/>
        </authorList>
    </citation>
    <scope>NUCLEOTIDE SEQUENCE</scope>
</reference>
<dbReference type="PANTHER" id="PTHR31251">
    <property type="entry name" value="SQUAMOSA PROMOTER-BINDING-LIKE PROTEIN 4"/>
    <property type="match status" value="1"/>
</dbReference>
<dbReference type="Pfam" id="PF03110">
    <property type="entry name" value="SBP"/>
    <property type="match status" value="1"/>
</dbReference>
<dbReference type="EMBL" id="KE345537">
    <property type="protein sequence ID" value="EXC05701.1"/>
    <property type="molecule type" value="Genomic_DNA"/>
</dbReference>
<evidence type="ECO:0000256" key="3">
    <source>
        <dbReference type="ARBA" id="ARBA00022833"/>
    </source>
</evidence>
<sequence length="844" mass="93201">MEGASSPSSDHARDSEMEVGHHAPSVHDDAPPNVWDWGDLLDFAVDADLSINWDSGPAEPPPPMEVPAESPVREVLDPGRIRKRDPRMVCSNFLAGRVPCACPEMDEKMMEMEEDEAGHGKKRARTARAQPGAARCQVPTCGADIRELKGYHRRHRVCLRCANAGTVVIEGVNKRYCQQCGKFHVSSDFDEGKRSCRRKLERHNNRRRRKPVDSKGAIEKESQGDAQSEDASGDGPDGEGGKDCSQFSSQMVQKETWVDSEAGHASPLSPLRTAPDSKDANSDGFELINSGETQVDGGKHNSRRGLSPSYYENKSAYSSVCPTGRISFKLYDWNPAEFPRRLRHQIFQWLANMPVELEGYIRPGCIILTVFVAMPRFMWMKLSEDPVSYIHNFVVAPGGMLSGRGNILVYVNNMVFQVVKGGNSVIKAKVDVGVPRLHYVHPTCFEAGKPMEFVACGSNLFQPKLRFLLSFSGKYLAYDYSSASSRFQTASNLDHQLYRIQVPHTEADCFGPVFIEVENEAGLSNFIPVLIGDKETCSEMKVIQQRLDESLLKDGPCVSPIASLSNSCDASSLRQSAITELILDVAWLLKKPGSEGFQQILTASQVQRLNRLLSLLISVESTTILERILQNMKSVMDKLKLTDECSGISDADLRLLQKYMDYAHQLSYQKLQKDGSSDLPSRNLPLKEDQCCCPDDACSDVSFLCQDTKIMVNGKLGLVASSTYSKTSETIRLLTNETFSEANLIKEWPSDASCHTASGELMSSRNNSVPTTSDIDKLPRGFNHVISALSIATERINFLEAVIAASSKCISCTAVLDVSWDVRSLPLPNSDLPTALRLFSGSDA</sequence>
<accession>W9SGM9</accession>
<keyword evidence="3" id="KW-0862">Zinc</keyword>
<dbReference type="Gene3D" id="4.10.1100.10">
    <property type="entry name" value="Transcription factor, SBP-box domain"/>
    <property type="match status" value="1"/>
</dbReference>
<dbReference type="GO" id="GO:0005634">
    <property type="term" value="C:nucleus"/>
    <property type="evidence" value="ECO:0007669"/>
    <property type="project" value="InterPro"/>
</dbReference>
<evidence type="ECO:0000256" key="5">
    <source>
        <dbReference type="SAM" id="MobiDB-lite"/>
    </source>
</evidence>
<dbReference type="Pfam" id="PF26102">
    <property type="entry name" value="Ig_SPL7"/>
    <property type="match status" value="1"/>
</dbReference>
<evidence type="ECO:0000256" key="1">
    <source>
        <dbReference type="ARBA" id="ARBA00022723"/>
    </source>
</evidence>
<evidence type="ECO:0000313" key="7">
    <source>
        <dbReference type="EMBL" id="EXC05701.1"/>
    </source>
</evidence>
<dbReference type="GO" id="GO:0008270">
    <property type="term" value="F:zinc ion binding"/>
    <property type="evidence" value="ECO:0007669"/>
    <property type="project" value="UniProtKB-KW"/>
</dbReference>
<organism evidence="7 8">
    <name type="scientific">Morus notabilis</name>
    <dbReference type="NCBI Taxonomy" id="981085"/>
    <lineage>
        <taxon>Eukaryota</taxon>
        <taxon>Viridiplantae</taxon>
        <taxon>Streptophyta</taxon>
        <taxon>Embryophyta</taxon>
        <taxon>Tracheophyta</taxon>
        <taxon>Spermatophyta</taxon>
        <taxon>Magnoliopsida</taxon>
        <taxon>eudicotyledons</taxon>
        <taxon>Gunneridae</taxon>
        <taxon>Pentapetalae</taxon>
        <taxon>rosids</taxon>
        <taxon>fabids</taxon>
        <taxon>Rosales</taxon>
        <taxon>Moraceae</taxon>
        <taxon>Moreae</taxon>
        <taxon>Morus</taxon>
    </lineage>
</organism>
<dbReference type="InterPro" id="IPR044817">
    <property type="entry name" value="SBP-like"/>
</dbReference>
<feature type="region of interest" description="Disordered" evidence="5">
    <location>
        <begin position="1"/>
        <end position="32"/>
    </location>
</feature>
<feature type="compositionally biased region" description="Basic and acidic residues" evidence="5">
    <location>
        <begin position="211"/>
        <end position="223"/>
    </location>
</feature>
<dbReference type="STRING" id="981085.W9SGM9"/>
<dbReference type="GO" id="GO:0003677">
    <property type="term" value="F:DNA binding"/>
    <property type="evidence" value="ECO:0007669"/>
    <property type="project" value="InterPro"/>
</dbReference>
<feature type="compositionally biased region" description="Basic and acidic residues" evidence="5">
    <location>
        <begin position="10"/>
        <end position="30"/>
    </location>
</feature>
<feature type="domain" description="SBP-type" evidence="6">
    <location>
        <begin position="133"/>
        <end position="210"/>
    </location>
</feature>
<gene>
    <name evidence="7" type="ORF">L484_011281</name>
</gene>
<protein>
    <submittedName>
        <fullName evidence="7">Squamosa promoter-binding-like protein 7</fullName>
    </submittedName>
</protein>
<evidence type="ECO:0000256" key="2">
    <source>
        <dbReference type="ARBA" id="ARBA00022771"/>
    </source>
</evidence>
<name>W9SGM9_9ROSA</name>
<dbReference type="eggNOG" id="ENOG502QUTN">
    <property type="taxonomic scope" value="Eukaryota"/>
</dbReference>
<dbReference type="InterPro" id="IPR036893">
    <property type="entry name" value="SBP_sf"/>
</dbReference>
<evidence type="ECO:0000313" key="8">
    <source>
        <dbReference type="Proteomes" id="UP000030645"/>
    </source>
</evidence>